<organism evidence="2 3">
    <name type="scientific">Ottowia thiooxydans</name>
    <dbReference type="NCBI Taxonomy" id="219182"/>
    <lineage>
        <taxon>Bacteria</taxon>
        <taxon>Pseudomonadati</taxon>
        <taxon>Pseudomonadota</taxon>
        <taxon>Betaproteobacteria</taxon>
        <taxon>Burkholderiales</taxon>
        <taxon>Comamonadaceae</taxon>
        <taxon>Ottowia</taxon>
    </lineage>
</organism>
<feature type="compositionally biased region" description="Polar residues" evidence="1">
    <location>
        <begin position="15"/>
        <end position="28"/>
    </location>
</feature>
<protein>
    <submittedName>
        <fullName evidence="2">Uncharacterized protein</fullName>
    </submittedName>
</protein>
<reference evidence="2 3" key="1">
    <citation type="submission" date="2024-06" db="EMBL/GenBank/DDBJ databases">
        <title>Sorghum-associated microbial communities from plants grown in Nebraska, USA.</title>
        <authorList>
            <person name="Schachtman D."/>
        </authorList>
    </citation>
    <scope>NUCLEOTIDE SEQUENCE [LARGE SCALE GENOMIC DNA]</scope>
    <source>
        <strain evidence="2 3">2709</strain>
    </source>
</reference>
<feature type="compositionally biased region" description="Polar residues" evidence="1">
    <location>
        <begin position="127"/>
        <end position="151"/>
    </location>
</feature>
<feature type="region of interest" description="Disordered" evidence="1">
    <location>
        <begin position="1"/>
        <end position="153"/>
    </location>
</feature>
<evidence type="ECO:0000256" key="1">
    <source>
        <dbReference type="SAM" id="MobiDB-lite"/>
    </source>
</evidence>
<feature type="compositionally biased region" description="Pro residues" evidence="1">
    <location>
        <begin position="66"/>
        <end position="79"/>
    </location>
</feature>
<comment type="caution">
    <text evidence="2">The sequence shown here is derived from an EMBL/GenBank/DDBJ whole genome shotgun (WGS) entry which is preliminary data.</text>
</comment>
<gene>
    <name evidence="2" type="ORF">ABIE13_005244</name>
</gene>
<keyword evidence="3" id="KW-1185">Reference proteome</keyword>
<name>A0ABV2QGE3_9BURK</name>
<proteinExistence type="predicted"/>
<feature type="compositionally biased region" description="Basic and acidic residues" evidence="1">
    <location>
        <begin position="46"/>
        <end position="59"/>
    </location>
</feature>
<dbReference type="EMBL" id="JBEPSH010000014">
    <property type="protein sequence ID" value="MET4580105.1"/>
    <property type="molecule type" value="Genomic_DNA"/>
</dbReference>
<dbReference type="Proteomes" id="UP001549320">
    <property type="component" value="Unassembled WGS sequence"/>
</dbReference>
<dbReference type="RefSeq" id="WP_354448781.1">
    <property type="nucleotide sequence ID" value="NZ_JBEPSH010000014.1"/>
</dbReference>
<evidence type="ECO:0000313" key="3">
    <source>
        <dbReference type="Proteomes" id="UP001549320"/>
    </source>
</evidence>
<evidence type="ECO:0000313" key="2">
    <source>
        <dbReference type="EMBL" id="MET4580105.1"/>
    </source>
</evidence>
<accession>A0ABV2QGE3</accession>
<feature type="compositionally biased region" description="Low complexity" evidence="1">
    <location>
        <begin position="96"/>
        <end position="125"/>
    </location>
</feature>
<sequence>MNLSSDRPVSLDLGMSSQPNFDSRSDNALGNRPDLGSNAQPNPDQHQQEQDALKLRELLEAQEPATPTPPAPPPLPDLPQEPNVANLQPFELFGQSAPAMAITTPATAPTATASTTPATESPVAAQPETNTPMAEESAQQDLVHRQPSQSHADPYELEQDARRLRKLQESADAGPHEPPPQAHEQSVASLRPFDLFGNSTAPEATPAPAEQSPAMAELEGSILRMASRLMVGETTHGAVVRMELAAENLPGVVVEVYRDQGAIVAQFICANEQSRTRLVRAVPWLGESLSTRLSQDTLVRVVTDDPEDPSPVETRHQAFSG</sequence>